<dbReference type="PANTHER" id="PTHR43280">
    <property type="entry name" value="ARAC-FAMILY TRANSCRIPTIONAL REGULATOR"/>
    <property type="match status" value="1"/>
</dbReference>
<dbReference type="PRINTS" id="PR00032">
    <property type="entry name" value="HTHARAC"/>
</dbReference>
<sequence length="287" mass="33562">MKVRQELFHGSTMFQDQLEIYVNRFQENFHSDFHSHDFIEITYVAEGTGFHHIGEHVFPVRKGDLFILPLGTTHVFRPVSPSKHQKLIVYNCIFTESMLYKANEDAAGINLLQCFQFPTDMNASRCHFDGPNQRIESLFQQMLDEHTVRKPGYAALLYSLLLQLLIYLARQFSEPDQAKLHPQDSMEHILQYIRNHVDEPLTIRSMAEQCRMSERHFFRLFKQRTGQPFQDFVQHTRVQASCELLLRTNLTIAPIAEAVGYKDLQSFHQVFKRIVGMTPGQYRKQGL</sequence>
<dbReference type="GO" id="GO:0043565">
    <property type="term" value="F:sequence-specific DNA binding"/>
    <property type="evidence" value="ECO:0007669"/>
    <property type="project" value="InterPro"/>
</dbReference>
<keyword evidence="1" id="KW-0805">Transcription regulation</keyword>
<evidence type="ECO:0000259" key="4">
    <source>
        <dbReference type="PROSITE" id="PS01124"/>
    </source>
</evidence>
<dbReference type="SUPFAM" id="SSF51215">
    <property type="entry name" value="Regulatory protein AraC"/>
    <property type="match status" value="1"/>
</dbReference>
<keyword evidence="2" id="KW-0238">DNA-binding</keyword>
<evidence type="ECO:0000256" key="3">
    <source>
        <dbReference type="ARBA" id="ARBA00023163"/>
    </source>
</evidence>
<comment type="caution">
    <text evidence="5">The sequence shown here is derived from an EMBL/GenBank/DDBJ whole genome shotgun (WGS) entry which is preliminary data.</text>
</comment>
<dbReference type="OrthoDB" id="2582835at2"/>
<evidence type="ECO:0000256" key="2">
    <source>
        <dbReference type="ARBA" id="ARBA00023125"/>
    </source>
</evidence>
<dbReference type="Gene3D" id="2.60.120.10">
    <property type="entry name" value="Jelly Rolls"/>
    <property type="match status" value="1"/>
</dbReference>
<feature type="domain" description="HTH araC/xylS-type" evidence="4">
    <location>
        <begin position="187"/>
        <end position="285"/>
    </location>
</feature>
<dbReference type="InterPro" id="IPR020449">
    <property type="entry name" value="Tscrpt_reg_AraC-type_HTH"/>
</dbReference>
<dbReference type="PROSITE" id="PS01124">
    <property type="entry name" value="HTH_ARAC_FAMILY_2"/>
    <property type="match status" value="1"/>
</dbReference>
<reference evidence="5 6" key="1">
    <citation type="submission" date="2017-01" db="EMBL/GenBank/DDBJ databases">
        <title>Genome analysis of Paenibacillus selenitrireducens ES3-24.</title>
        <authorList>
            <person name="Xu D."/>
            <person name="Yao R."/>
            <person name="Zheng S."/>
        </authorList>
    </citation>
    <scope>NUCLEOTIDE SEQUENCE [LARGE SCALE GENOMIC DNA]</scope>
    <source>
        <strain evidence="5 6">ES3-24</strain>
    </source>
</reference>
<dbReference type="Gene3D" id="1.10.10.60">
    <property type="entry name" value="Homeodomain-like"/>
    <property type="match status" value="2"/>
</dbReference>
<dbReference type="InterPro" id="IPR014710">
    <property type="entry name" value="RmlC-like_jellyroll"/>
</dbReference>
<dbReference type="InterPro" id="IPR037923">
    <property type="entry name" value="HTH-like"/>
</dbReference>
<name>A0A1T2XAL5_9BACL</name>
<dbReference type="GO" id="GO:0003700">
    <property type="term" value="F:DNA-binding transcription factor activity"/>
    <property type="evidence" value="ECO:0007669"/>
    <property type="project" value="InterPro"/>
</dbReference>
<keyword evidence="6" id="KW-1185">Reference proteome</keyword>
<evidence type="ECO:0000313" key="6">
    <source>
        <dbReference type="Proteomes" id="UP000190188"/>
    </source>
</evidence>
<dbReference type="SMART" id="SM00342">
    <property type="entry name" value="HTH_ARAC"/>
    <property type="match status" value="1"/>
</dbReference>
<organism evidence="5 6">
    <name type="scientific">Paenibacillus selenitireducens</name>
    <dbReference type="NCBI Taxonomy" id="1324314"/>
    <lineage>
        <taxon>Bacteria</taxon>
        <taxon>Bacillati</taxon>
        <taxon>Bacillota</taxon>
        <taxon>Bacilli</taxon>
        <taxon>Bacillales</taxon>
        <taxon>Paenibacillaceae</taxon>
        <taxon>Paenibacillus</taxon>
    </lineage>
</organism>
<dbReference type="SUPFAM" id="SSF46689">
    <property type="entry name" value="Homeodomain-like"/>
    <property type="match status" value="2"/>
</dbReference>
<gene>
    <name evidence="5" type="ORF">BVG16_17210</name>
</gene>
<dbReference type="RefSeq" id="WP_078499949.1">
    <property type="nucleotide sequence ID" value="NZ_MSZX01000006.1"/>
</dbReference>
<dbReference type="InterPro" id="IPR003313">
    <property type="entry name" value="AraC-bd"/>
</dbReference>
<accession>A0A1T2XAL5</accession>
<dbReference type="Proteomes" id="UP000190188">
    <property type="component" value="Unassembled WGS sequence"/>
</dbReference>
<dbReference type="Pfam" id="PF12833">
    <property type="entry name" value="HTH_18"/>
    <property type="match status" value="1"/>
</dbReference>
<dbReference type="AlphaFoldDB" id="A0A1T2XAL5"/>
<dbReference type="EMBL" id="MSZX01000006">
    <property type="protein sequence ID" value="OPA76888.1"/>
    <property type="molecule type" value="Genomic_DNA"/>
</dbReference>
<evidence type="ECO:0000313" key="5">
    <source>
        <dbReference type="EMBL" id="OPA76888.1"/>
    </source>
</evidence>
<keyword evidence="3" id="KW-0804">Transcription</keyword>
<dbReference type="PANTHER" id="PTHR43280:SF28">
    <property type="entry name" value="HTH-TYPE TRANSCRIPTIONAL ACTIVATOR RHAS"/>
    <property type="match status" value="1"/>
</dbReference>
<dbReference type="InterPro" id="IPR018060">
    <property type="entry name" value="HTH_AraC"/>
</dbReference>
<dbReference type="InterPro" id="IPR009057">
    <property type="entry name" value="Homeodomain-like_sf"/>
</dbReference>
<dbReference type="Pfam" id="PF02311">
    <property type="entry name" value="AraC_binding"/>
    <property type="match status" value="1"/>
</dbReference>
<dbReference type="STRING" id="1324314.BVG16_17210"/>
<protein>
    <recommendedName>
        <fullName evidence="4">HTH araC/xylS-type domain-containing protein</fullName>
    </recommendedName>
</protein>
<evidence type="ECO:0000256" key="1">
    <source>
        <dbReference type="ARBA" id="ARBA00023015"/>
    </source>
</evidence>
<proteinExistence type="predicted"/>